<gene>
    <name evidence="1" type="ORF">GDO86_003762</name>
</gene>
<organism evidence="1 2">
    <name type="scientific">Hymenochirus boettgeri</name>
    <name type="common">Congo dwarf clawed frog</name>
    <dbReference type="NCBI Taxonomy" id="247094"/>
    <lineage>
        <taxon>Eukaryota</taxon>
        <taxon>Metazoa</taxon>
        <taxon>Chordata</taxon>
        <taxon>Craniata</taxon>
        <taxon>Vertebrata</taxon>
        <taxon>Euteleostomi</taxon>
        <taxon>Amphibia</taxon>
        <taxon>Batrachia</taxon>
        <taxon>Anura</taxon>
        <taxon>Pipoidea</taxon>
        <taxon>Pipidae</taxon>
        <taxon>Pipinae</taxon>
        <taxon>Hymenochirus</taxon>
    </lineage>
</organism>
<comment type="caution">
    <text evidence="1">The sequence shown here is derived from an EMBL/GenBank/DDBJ whole genome shotgun (WGS) entry which is preliminary data.</text>
</comment>
<reference evidence="1" key="1">
    <citation type="thesis" date="2020" institute="ProQuest LLC" country="789 East Eisenhower Parkway, Ann Arbor, MI, USA">
        <title>Comparative Genomics and Chromosome Evolution.</title>
        <authorList>
            <person name="Mudd A.B."/>
        </authorList>
    </citation>
    <scope>NUCLEOTIDE SEQUENCE</scope>
    <source>
        <strain evidence="1">Female2</strain>
        <tissue evidence="1">Blood</tissue>
    </source>
</reference>
<keyword evidence="2" id="KW-1185">Reference proteome</keyword>
<accession>A0A8T2KAT2</accession>
<dbReference type="Proteomes" id="UP000812440">
    <property type="component" value="Chromosome 2"/>
</dbReference>
<dbReference type="AlphaFoldDB" id="A0A8T2KAT2"/>
<evidence type="ECO:0000313" key="2">
    <source>
        <dbReference type="Proteomes" id="UP000812440"/>
    </source>
</evidence>
<dbReference type="EMBL" id="JAACNH010000002">
    <property type="protein sequence ID" value="KAG8451691.1"/>
    <property type="molecule type" value="Genomic_DNA"/>
</dbReference>
<name>A0A8T2KAT2_9PIPI</name>
<protein>
    <submittedName>
        <fullName evidence="1">Uncharacterized protein</fullName>
    </submittedName>
</protein>
<sequence>MLAIHLVDVTKIWRSIQPESIVMSCQVLFSYMLMFLQCFQTDITLLSNHHKVIGPGRFRNMVMVYGRINCLMLPIEATIHGSYNRITDWPKNVQLV</sequence>
<evidence type="ECO:0000313" key="1">
    <source>
        <dbReference type="EMBL" id="KAG8451691.1"/>
    </source>
</evidence>
<proteinExistence type="predicted"/>